<dbReference type="Gene3D" id="3.40.50.720">
    <property type="entry name" value="NAD(P)-binding Rossmann-like Domain"/>
    <property type="match status" value="1"/>
</dbReference>
<accession>A0A9X1XI93</accession>
<proteinExistence type="inferred from homology"/>
<comment type="caution">
    <text evidence="4">The sequence shown here is derived from an EMBL/GenBank/DDBJ whole genome shotgun (WGS) entry which is preliminary data.</text>
</comment>
<dbReference type="Pfam" id="PF13561">
    <property type="entry name" value="adh_short_C2"/>
    <property type="match status" value="1"/>
</dbReference>
<dbReference type="InterPro" id="IPR057326">
    <property type="entry name" value="KR_dom"/>
</dbReference>
<evidence type="ECO:0000259" key="3">
    <source>
        <dbReference type="SMART" id="SM00822"/>
    </source>
</evidence>
<dbReference type="GO" id="GO:0032787">
    <property type="term" value="P:monocarboxylic acid metabolic process"/>
    <property type="evidence" value="ECO:0007669"/>
    <property type="project" value="UniProtKB-ARBA"/>
</dbReference>
<dbReference type="PRINTS" id="PR00081">
    <property type="entry name" value="GDHRDH"/>
</dbReference>
<name>A0A9X1XI93_9BACL</name>
<gene>
    <name evidence="4" type="primary">fabG</name>
    <name evidence="4" type="ORF">LCY76_22985</name>
</gene>
<protein>
    <submittedName>
        <fullName evidence="4">3-oxoacyl-ACP reductase FabG</fullName>
        <ecNumber evidence="4">1.1.1.100</ecNumber>
    </submittedName>
</protein>
<organism evidence="4 5">
    <name type="scientific">Fictibacillus marinisediminis</name>
    <dbReference type="NCBI Taxonomy" id="2878389"/>
    <lineage>
        <taxon>Bacteria</taxon>
        <taxon>Bacillati</taxon>
        <taxon>Bacillota</taxon>
        <taxon>Bacilli</taxon>
        <taxon>Bacillales</taxon>
        <taxon>Fictibacillaceae</taxon>
        <taxon>Fictibacillus</taxon>
    </lineage>
</organism>
<dbReference type="EC" id="1.1.1.100" evidence="4"/>
<dbReference type="AlphaFoldDB" id="A0A9X1XI93"/>
<keyword evidence="5" id="KW-1185">Reference proteome</keyword>
<comment type="similarity">
    <text evidence="1">Belongs to the short-chain dehydrogenases/reductases (SDR) family.</text>
</comment>
<reference evidence="4" key="1">
    <citation type="submission" date="2021-09" db="EMBL/GenBank/DDBJ databases">
        <title>Genome analysis of Fictibacillus sp. KIGAM418 isolated from marine sediment.</title>
        <authorList>
            <person name="Seo M.-J."/>
            <person name="Cho E.-S."/>
            <person name="Hwang C.Y."/>
        </authorList>
    </citation>
    <scope>NUCLEOTIDE SEQUENCE</scope>
    <source>
        <strain evidence="4">KIGAM418</strain>
    </source>
</reference>
<dbReference type="PANTHER" id="PTHR42879:SF2">
    <property type="entry name" value="3-OXOACYL-[ACYL-CARRIER-PROTEIN] REDUCTASE FABG"/>
    <property type="match status" value="1"/>
</dbReference>
<evidence type="ECO:0000256" key="1">
    <source>
        <dbReference type="ARBA" id="ARBA00006484"/>
    </source>
</evidence>
<dbReference type="PRINTS" id="PR00080">
    <property type="entry name" value="SDRFAMILY"/>
</dbReference>
<dbReference type="RefSeq" id="WP_248254810.1">
    <property type="nucleotide sequence ID" value="NZ_JAIWJX010000004.1"/>
</dbReference>
<dbReference type="InterPro" id="IPR002347">
    <property type="entry name" value="SDR_fam"/>
</dbReference>
<dbReference type="SUPFAM" id="SSF51735">
    <property type="entry name" value="NAD(P)-binding Rossmann-fold domains"/>
    <property type="match status" value="1"/>
</dbReference>
<feature type="domain" description="Ketoreductase" evidence="3">
    <location>
        <begin position="23"/>
        <end position="207"/>
    </location>
</feature>
<dbReference type="PANTHER" id="PTHR42879">
    <property type="entry name" value="3-OXOACYL-(ACYL-CARRIER-PROTEIN) REDUCTASE"/>
    <property type="match status" value="1"/>
</dbReference>
<dbReference type="FunFam" id="3.40.50.720:FF:000173">
    <property type="entry name" value="3-oxoacyl-[acyl-carrier protein] reductase"/>
    <property type="match status" value="1"/>
</dbReference>
<dbReference type="PROSITE" id="PS00061">
    <property type="entry name" value="ADH_SHORT"/>
    <property type="match status" value="1"/>
</dbReference>
<keyword evidence="2 4" id="KW-0560">Oxidoreductase</keyword>
<dbReference type="InterPro" id="IPR036291">
    <property type="entry name" value="NAD(P)-bd_dom_sf"/>
</dbReference>
<sequence>MLQPLLKKFEGEHMLYLTDLVNKTALVTGGSRGIGREIVTQLVKNKINVIFTYNNGVDQAEALVDELKNEGVVLRAIRCNLEEKSDLDHLIDFLSELPMKLDFLINNAGFTMDQPFLKMKDEEWEKVLQVNLTAASYLTRRLLRTLLVQKGAIVNITSISGLIGTKGQVNYSASKAGMIGLTKSLSREIGRLGVRVNCVAPGYIKTDMLNGIPKDKWDKIQKEIPLNRIGESEDVAHMVLYLLSSYSSYITGQVITIDGGLI</sequence>
<dbReference type="SMART" id="SM00822">
    <property type="entry name" value="PKS_KR"/>
    <property type="match status" value="1"/>
</dbReference>
<dbReference type="Proteomes" id="UP001139011">
    <property type="component" value="Unassembled WGS sequence"/>
</dbReference>
<evidence type="ECO:0000313" key="4">
    <source>
        <dbReference type="EMBL" id="MCK6259440.1"/>
    </source>
</evidence>
<dbReference type="InterPro" id="IPR050259">
    <property type="entry name" value="SDR"/>
</dbReference>
<evidence type="ECO:0000313" key="5">
    <source>
        <dbReference type="Proteomes" id="UP001139011"/>
    </source>
</evidence>
<dbReference type="GO" id="GO:0004316">
    <property type="term" value="F:3-oxoacyl-[acyl-carrier-protein] reductase (NADPH) activity"/>
    <property type="evidence" value="ECO:0007669"/>
    <property type="project" value="UniProtKB-EC"/>
</dbReference>
<evidence type="ECO:0000256" key="2">
    <source>
        <dbReference type="ARBA" id="ARBA00023002"/>
    </source>
</evidence>
<dbReference type="EMBL" id="JAIWJX010000004">
    <property type="protein sequence ID" value="MCK6259440.1"/>
    <property type="molecule type" value="Genomic_DNA"/>
</dbReference>
<dbReference type="InterPro" id="IPR020904">
    <property type="entry name" value="Sc_DH/Rdtase_CS"/>
</dbReference>
<dbReference type="NCBIfam" id="NF009466">
    <property type="entry name" value="PRK12826.1-2"/>
    <property type="match status" value="1"/>
</dbReference>